<sequence>MNYSVPYIYKKIKNKNALVSVPGSKSITARALFISALAKGTSTLYGAGLSDDCLTFIDCLKSLGIKISLNGSAVTVEGCCGVLPVKGGEVYVGSAGTAARFITALLAFSEGEFVVRSSEQMKRRPMGDLISALEKAGARFEFLENENCFPFRIRGTSSPEGEMTVDISKSSQFMSAILMAGVCAKDGLRVRAAGSHGMKYIDMTADIMWSFGVNVEREQGDPVYVVKGAYSARRYDIEPDISAACYFYAMNRILGTDISVRGVLPHSCQGDIQFIKLMQGGFDGGDIDMSAFSDQALTMAAVAPYLSKPTHICGIEHIRGQECDRIAAIAANLRAMGVKCEEGRGDVTIYPSQPRPARINTYGDHRVAMSFAITGLRADGIVIENAEVCSKTFREYFDVLGGLAEELTK</sequence>
<comment type="similarity">
    <text evidence="2 7">Belongs to the EPSP synthase family.</text>
</comment>
<feature type="binding site" evidence="7">
    <location>
        <position position="96"/>
    </location>
    <ligand>
        <name>phosphoenolpyruvate</name>
        <dbReference type="ChEBI" id="CHEBI:58702"/>
    </ligand>
</feature>
<keyword evidence="4 7" id="KW-0808">Transferase</keyword>
<dbReference type="InterPro" id="IPR006264">
    <property type="entry name" value="EPSP_synthase"/>
</dbReference>
<evidence type="ECO:0000256" key="4">
    <source>
        <dbReference type="ARBA" id="ARBA00022679"/>
    </source>
</evidence>
<evidence type="ECO:0000256" key="1">
    <source>
        <dbReference type="ARBA" id="ARBA00004811"/>
    </source>
</evidence>
<feature type="binding site" evidence="7">
    <location>
        <position position="321"/>
    </location>
    <ligand>
        <name>3-phosphoshikimate</name>
        <dbReference type="ChEBI" id="CHEBI:145989"/>
    </ligand>
</feature>
<dbReference type="InterPro" id="IPR013792">
    <property type="entry name" value="RNA3'P_cycl/enolpyr_Trfase_a/b"/>
</dbReference>
<dbReference type="CDD" id="cd01556">
    <property type="entry name" value="EPSP_synthase"/>
    <property type="match status" value="1"/>
</dbReference>
<comment type="caution">
    <text evidence="7">Lacks conserved residue(s) required for the propagation of feature annotation.</text>
</comment>
<comment type="caution">
    <text evidence="9">The sequence shown here is derived from an EMBL/GenBank/DDBJ whole genome shotgun (WGS) entry which is preliminary data.</text>
</comment>
<organism evidence="9 10">
    <name type="scientific">Candidatus Coproplasma stercoripullorum</name>
    <dbReference type="NCBI Taxonomy" id="2840751"/>
    <lineage>
        <taxon>Bacteria</taxon>
        <taxon>Bacillati</taxon>
        <taxon>Bacillota</taxon>
        <taxon>Clostridia</taxon>
        <taxon>Eubacteriales</taxon>
        <taxon>Candidatus Coproplasma</taxon>
    </lineage>
</organism>
<feature type="binding site" evidence="7">
    <location>
        <position position="171"/>
    </location>
    <ligand>
        <name>3-phosphoshikimate</name>
        <dbReference type="ChEBI" id="CHEBI:145989"/>
    </ligand>
</feature>
<dbReference type="PANTHER" id="PTHR21090:SF5">
    <property type="entry name" value="PENTAFUNCTIONAL AROM POLYPEPTIDE"/>
    <property type="match status" value="1"/>
</dbReference>
<feature type="binding site" evidence="7">
    <location>
        <position position="30"/>
    </location>
    <ligand>
        <name>3-phosphoshikimate</name>
        <dbReference type="ChEBI" id="CHEBI:145989"/>
    </ligand>
</feature>
<comment type="pathway">
    <text evidence="1 7">Metabolic intermediate biosynthesis; chorismate biosynthesis; chorismate from D-erythrose 4-phosphate and phosphoenolpyruvate: step 6/7.</text>
</comment>
<feature type="binding site" evidence="7">
    <location>
        <position position="25"/>
    </location>
    <ligand>
        <name>phosphoenolpyruvate</name>
        <dbReference type="ChEBI" id="CHEBI:58702"/>
    </ligand>
</feature>
<keyword evidence="3 7" id="KW-0028">Amino-acid biosynthesis</keyword>
<comment type="subunit">
    <text evidence="7">Monomer.</text>
</comment>
<dbReference type="EC" id="2.5.1.19" evidence="7"/>
<evidence type="ECO:0000256" key="7">
    <source>
        <dbReference type="HAMAP-Rule" id="MF_00210"/>
    </source>
</evidence>
<dbReference type="Gene3D" id="3.65.10.10">
    <property type="entry name" value="Enolpyruvate transferase domain"/>
    <property type="match status" value="3"/>
</dbReference>
<comment type="catalytic activity">
    <reaction evidence="6">
        <text>3-phosphoshikimate + phosphoenolpyruvate = 5-O-(1-carboxyvinyl)-3-phosphoshikimate + phosphate</text>
        <dbReference type="Rhea" id="RHEA:21256"/>
        <dbReference type="ChEBI" id="CHEBI:43474"/>
        <dbReference type="ChEBI" id="CHEBI:57701"/>
        <dbReference type="ChEBI" id="CHEBI:58702"/>
        <dbReference type="ChEBI" id="CHEBI:145989"/>
        <dbReference type="EC" id="2.5.1.19"/>
    </reaction>
    <physiologicalReaction direction="left-to-right" evidence="6">
        <dbReference type="Rhea" id="RHEA:21257"/>
    </physiologicalReaction>
</comment>
<evidence type="ECO:0000256" key="5">
    <source>
        <dbReference type="ARBA" id="ARBA00023141"/>
    </source>
</evidence>
<reference evidence="9" key="2">
    <citation type="journal article" date="2021" name="PeerJ">
        <title>Extensive microbial diversity within the chicken gut microbiome revealed by metagenomics and culture.</title>
        <authorList>
            <person name="Gilroy R."/>
            <person name="Ravi A."/>
            <person name="Getino M."/>
            <person name="Pursley I."/>
            <person name="Horton D.L."/>
            <person name="Alikhan N.F."/>
            <person name="Baker D."/>
            <person name="Gharbi K."/>
            <person name="Hall N."/>
            <person name="Watson M."/>
            <person name="Adriaenssens E.M."/>
            <person name="Foster-Nyarko E."/>
            <person name="Jarju S."/>
            <person name="Secka A."/>
            <person name="Antonio M."/>
            <person name="Oren A."/>
            <person name="Chaudhuri R.R."/>
            <person name="La Ragione R."/>
            <person name="Hildebrand F."/>
            <person name="Pallen M.J."/>
        </authorList>
    </citation>
    <scope>NUCLEOTIDE SEQUENCE</scope>
    <source>
        <strain evidence="9">ChiW25-3613</strain>
    </source>
</reference>
<feature type="active site" description="Proton acceptor" evidence="7">
    <location>
        <position position="294"/>
    </location>
</feature>
<feature type="binding site" evidence="7">
    <location>
        <position position="391"/>
    </location>
    <ligand>
        <name>phosphoenolpyruvate</name>
        <dbReference type="ChEBI" id="CHEBI:58702"/>
    </ligand>
</feature>
<dbReference type="SUPFAM" id="SSF55205">
    <property type="entry name" value="EPT/RTPC-like"/>
    <property type="match status" value="1"/>
</dbReference>
<accession>A0A9D1DB15</accession>
<dbReference type="PIRSF" id="PIRSF000505">
    <property type="entry name" value="EPSPS"/>
    <property type="match status" value="1"/>
</dbReference>
<proteinExistence type="inferred from homology"/>
<keyword evidence="5 7" id="KW-0057">Aromatic amino acid biosynthesis</keyword>
<dbReference type="PANTHER" id="PTHR21090">
    <property type="entry name" value="AROM/DEHYDROQUINATE SYNTHASE"/>
    <property type="match status" value="1"/>
</dbReference>
<dbReference type="AlphaFoldDB" id="A0A9D1DB15"/>
<feature type="domain" description="Enolpyruvate transferase" evidence="8">
    <location>
        <begin position="11"/>
        <end position="400"/>
    </location>
</feature>
<evidence type="ECO:0000256" key="3">
    <source>
        <dbReference type="ARBA" id="ARBA00022605"/>
    </source>
</evidence>
<keyword evidence="7" id="KW-0963">Cytoplasm</keyword>
<evidence type="ECO:0000259" key="8">
    <source>
        <dbReference type="Pfam" id="PF00275"/>
    </source>
</evidence>
<dbReference type="EMBL" id="DVHB01000007">
    <property type="protein sequence ID" value="HIR38819.1"/>
    <property type="molecule type" value="Genomic_DNA"/>
</dbReference>
<name>A0A9D1DB15_9FIRM</name>
<dbReference type="Pfam" id="PF00275">
    <property type="entry name" value="EPSP_synthase"/>
    <property type="match status" value="1"/>
</dbReference>
<dbReference type="GO" id="GO:0003866">
    <property type="term" value="F:3-phosphoshikimate 1-carboxyvinyltransferase activity"/>
    <property type="evidence" value="ECO:0007669"/>
    <property type="project" value="UniProtKB-UniRule"/>
</dbReference>
<protein>
    <recommendedName>
        <fullName evidence="7">3-phosphoshikimate 1-carboxyvinyltransferase</fullName>
        <ecNumber evidence="7">2.5.1.19</ecNumber>
    </recommendedName>
    <alternativeName>
        <fullName evidence="7">5-enolpyruvylshikimate-3-phosphate synthase</fullName>
        <shortName evidence="7">EPSP synthase</shortName>
        <shortName evidence="7">EPSPS</shortName>
    </alternativeName>
</protein>
<feature type="binding site" evidence="7">
    <location>
        <position position="25"/>
    </location>
    <ligand>
        <name>3-phosphoshikimate</name>
        <dbReference type="ChEBI" id="CHEBI:145989"/>
    </ligand>
</feature>
<dbReference type="HAMAP" id="MF_00210">
    <property type="entry name" value="EPSP_synth"/>
    <property type="match status" value="1"/>
</dbReference>
<dbReference type="GO" id="GO:0009073">
    <property type="term" value="P:aromatic amino acid family biosynthetic process"/>
    <property type="evidence" value="ECO:0007669"/>
    <property type="project" value="UniProtKB-KW"/>
</dbReference>
<comment type="function">
    <text evidence="7">Catalyzes the transfer of the enolpyruvyl moiety of phosphoenolpyruvate (PEP) to the 5-hydroxyl of shikimate-3-phosphate (S3P) to produce enolpyruvyl shikimate-3-phosphate and inorganic phosphate.</text>
</comment>
<feature type="binding site" evidence="7">
    <location>
        <position position="325"/>
    </location>
    <ligand>
        <name>phosphoenolpyruvate</name>
        <dbReference type="ChEBI" id="CHEBI:58702"/>
    </ligand>
</feature>
<dbReference type="GO" id="GO:0008652">
    <property type="term" value="P:amino acid biosynthetic process"/>
    <property type="evidence" value="ECO:0007669"/>
    <property type="project" value="UniProtKB-KW"/>
</dbReference>
<evidence type="ECO:0000313" key="9">
    <source>
        <dbReference type="EMBL" id="HIR38819.1"/>
    </source>
</evidence>
<feature type="binding site" evidence="7">
    <location>
        <position position="172"/>
    </location>
    <ligand>
        <name>3-phosphoshikimate</name>
        <dbReference type="ChEBI" id="CHEBI:145989"/>
    </ligand>
</feature>
<evidence type="ECO:0000256" key="6">
    <source>
        <dbReference type="ARBA" id="ARBA00044633"/>
    </source>
</evidence>
<dbReference type="InterPro" id="IPR036968">
    <property type="entry name" value="Enolpyruvate_Tfrase_sf"/>
</dbReference>
<feature type="binding site" evidence="7">
    <location>
        <position position="366"/>
    </location>
    <ligand>
        <name>phosphoenolpyruvate</name>
        <dbReference type="ChEBI" id="CHEBI:58702"/>
    </ligand>
</feature>
<feature type="binding site" evidence="7">
    <location>
        <position position="170"/>
    </location>
    <ligand>
        <name>3-phosphoshikimate</name>
        <dbReference type="ChEBI" id="CHEBI:145989"/>
    </ligand>
</feature>
<feature type="binding site" evidence="7">
    <location>
        <position position="172"/>
    </location>
    <ligand>
        <name>phosphoenolpyruvate</name>
        <dbReference type="ChEBI" id="CHEBI:58702"/>
    </ligand>
</feature>
<gene>
    <name evidence="7" type="primary">aroA</name>
    <name evidence="9" type="ORF">IAB90_00395</name>
</gene>
<reference evidence="9" key="1">
    <citation type="submission" date="2020-10" db="EMBL/GenBank/DDBJ databases">
        <authorList>
            <person name="Gilroy R."/>
        </authorList>
    </citation>
    <scope>NUCLEOTIDE SEQUENCE</scope>
    <source>
        <strain evidence="9">ChiW25-3613</strain>
    </source>
</reference>
<dbReference type="GO" id="GO:0009423">
    <property type="term" value="P:chorismate biosynthetic process"/>
    <property type="evidence" value="ECO:0007669"/>
    <property type="project" value="UniProtKB-UniRule"/>
</dbReference>
<comment type="subcellular location">
    <subcellularLocation>
        <location evidence="7">Cytoplasm</location>
    </subcellularLocation>
</comment>
<feature type="binding site" evidence="7">
    <location>
        <position position="124"/>
    </location>
    <ligand>
        <name>phosphoenolpyruvate</name>
        <dbReference type="ChEBI" id="CHEBI:58702"/>
    </ligand>
</feature>
<evidence type="ECO:0000313" key="10">
    <source>
        <dbReference type="Proteomes" id="UP000824179"/>
    </source>
</evidence>
<dbReference type="Proteomes" id="UP000824179">
    <property type="component" value="Unassembled WGS sequence"/>
</dbReference>
<feature type="binding site" evidence="7">
    <location>
        <position position="294"/>
    </location>
    <ligand>
        <name>3-phosphoshikimate</name>
        <dbReference type="ChEBI" id="CHEBI:145989"/>
    </ligand>
</feature>
<dbReference type="InterPro" id="IPR001986">
    <property type="entry name" value="Enolpyruvate_Tfrase_dom"/>
</dbReference>
<evidence type="ECO:0000256" key="2">
    <source>
        <dbReference type="ARBA" id="ARBA00009948"/>
    </source>
</evidence>
<dbReference type="GO" id="GO:0005737">
    <property type="term" value="C:cytoplasm"/>
    <property type="evidence" value="ECO:0007669"/>
    <property type="project" value="UniProtKB-SubCell"/>
</dbReference>
<feature type="binding site" evidence="7">
    <location>
        <position position="26"/>
    </location>
    <ligand>
        <name>3-phosphoshikimate</name>
        <dbReference type="ChEBI" id="CHEBI:145989"/>
    </ligand>
</feature>